<dbReference type="InterPro" id="IPR014710">
    <property type="entry name" value="RmlC-like_jellyroll"/>
</dbReference>
<dbReference type="Proteomes" id="UP001183585">
    <property type="component" value="Unassembled WGS sequence"/>
</dbReference>
<dbReference type="Pfam" id="PF07883">
    <property type="entry name" value="Cupin_2"/>
    <property type="match status" value="1"/>
</dbReference>
<dbReference type="InterPro" id="IPR013096">
    <property type="entry name" value="Cupin_2"/>
</dbReference>
<evidence type="ECO:0000313" key="3">
    <source>
        <dbReference type="Proteomes" id="UP001183585"/>
    </source>
</evidence>
<name>A0ABU2CME4_9MICO</name>
<dbReference type="EMBL" id="JAVDYE010000001">
    <property type="protein sequence ID" value="MDR7382352.1"/>
    <property type="molecule type" value="Genomic_DNA"/>
</dbReference>
<evidence type="ECO:0000313" key="2">
    <source>
        <dbReference type="EMBL" id="MDR7382352.1"/>
    </source>
</evidence>
<gene>
    <name evidence="2" type="ORF">J2S48_001867</name>
</gene>
<proteinExistence type="predicted"/>
<dbReference type="PANTHER" id="PTHR36440">
    <property type="entry name" value="PUTATIVE (AFU_ORTHOLOGUE AFUA_8G07350)-RELATED"/>
    <property type="match status" value="1"/>
</dbReference>
<dbReference type="InterPro" id="IPR053146">
    <property type="entry name" value="QDO-like"/>
</dbReference>
<evidence type="ECO:0000259" key="1">
    <source>
        <dbReference type="Pfam" id="PF07883"/>
    </source>
</evidence>
<accession>A0ABU2CME4</accession>
<comment type="caution">
    <text evidence="2">The sequence shown here is derived from an EMBL/GenBank/DDBJ whole genome shotgun (WGS) entry which is preliminary data.</text>
</comment>
<sequence length="160" mass="17040">MSITTGGLHVRSDQGSTVWFNGDVLTVKLTGADTNGSVGLIKASVPPGGGPVAHVHPHADETFYVIDGELEFLNGDRLFTAGPGDTVFIPRGTRHRFKNVSLTHASMVFFYTPGGGEGLFVDGGDQPQPGVAVLPWGPERIDERLLSLLDKYGTEVQPEP</sequence>
<dbReference type="Gene3D" id="2.60.120.10">
    <property type="entry name" value="Jelly Rolls"/>
    <property type="match status" value="1"/>
</dbReference>
<dbReference type="InterPro" id="IPR011051">
    <property type="entry name" value="RmlC_Cupin_sf"/>
</dbReference>
<feature type="domain" description="Cupin type-2" evidence="1">
    <location>
        <begin position="44"/>
        <end position="110"/>
    </location>
</feature>
<dbReference type="PANTHER" id="PTHR36440:SF1">
    <property type="entry name" value="PUTATIVE (AFU_ORTHOLOGUE AFUA_8G07350)-RELATED"/>
    <property type="match status" value="1"/>
</dbReference>
<keyword evidence="3" id="KW-1185">Reference proteome</keyword>
<dbReference type="RefSeq" id="WP_274993370.1">
    <property type="nucleotide sequence ID" value="NZ_JAJQQP010000004.1"/>
</dbReference>
<dbReference type="SUPFAM" id="SSF51182">
    <property type="entry name" value="RmlC-like cupins"/>
    <property type="match status" value="1"/>
</dbReference>
<protein>
    <submittedName>
        <fullName evidence="2">Quercetin dioxygenase-like cupin family protein</fullName>
    </submittedName>
</protein>
<reference evidence="2 3" key="1">
    <citation type="submission" date="2023-07" db="EMBL/GenBank/DDBJ databases">
        <title>Sequencing the genomes of 1000 actinobacteria strains.</title>
        <authorList>
            <person name="Klenk H.-P."/>
        </authorList>
    </citation>
    <scope>NUCLEOTIDE SEQUENCE [LARGE SCALE GENOMIC DNA]</scope>
    <source>
        <strain evidence="2 3">DSM 45554</strain>
    </source>
</reference>
<organism evidence="2 3">
    <name type="scientific">Promicromonospora iranensis</name>
    <dbReference type="NCBI Taxonomy" id="1105144"/>
    <lineage>
        <taxon>Bacteria</taxon>
        <taxon>Bacillati</taxon>
        <taxon>Actinomycetota</taxon>
        <taxon>Actinomycetes</taxon>
        <taxon>Micrococcales</taxon>
        <taxon>Promicromonosporaceae</taxon>
        <taxon>Promicromonospora</taxon>
    </lineage>
</organism>